<evidence type="ECO:0000313" key="23">
    <source>
        <dbReference type="EMBL" id="KZV42238.1"/>
    </source>
</evidence>
<dbReference type="PROSITE" id="PS00108">
    <property type="entry name" value="PROTEIN_KINASE_ST"/>
    <property type="match status" value="1"/>
</dbReference>
<keyword evidence="14" id="KW-0675">Receptor</keyword>
<dbReference type="GO" id="GO:0004674">
    <property type="term" value="F:protein serine/threonine kinase activity"/>
    <property type="evidence" value="ECO:0007669"/>
    <property type="project" value="UniProtKB-KW"/>
</dbReference>
<gene>
    <name evidence="23" type="ORF">F511_13337</name>
</gene>
<feature type="chain" id="PRO_5016424944" description="non-specific serine/threonine protein kinase" evidence="21">
    <location>
        <begin position="20"/>
        <end position="924"/>
    </location>
</feature>
<comment type="subcellular location">
    <subcellularLocation>
        <location evidence="1">Cell membrane</location>
        <topology evidence="1">Single-pass type I membrane protein</topology>
    </subcellularLocation>
</comment>
<evidence type="ECO:0000256" key="14">
    <source>
        <dbReference type="ARBA" id="ARBA00023170"/>
    </source>
</evidence>
<evidence type="ECO:0000256" key="21">
    <source>
        <dbReference type="SAM" id="SignalP"/>
    </source>
</evidence>
<dbReference type="FunFam" id="1.10.510.10:FF:000161">
    <property type="entry name" value="Wall-associated receptor kinase-like 20"/>
    <property type="match status" value="1"/>
</dbReference>
<dbReference type="Pfam" id="PF14380">
    <property type="entry name" value="WAK_assoc"/>
    <property type="match status" value="2"/>
</dbReference>
<evidence type="ECO:0000256" key="15">
    <source>
        <dbReference type="ARBA" id="ARBA00023180"/>
    </source>
</evidence>
<sequence>MNSQIPSWVNPKFLRLVLAIKFYFIYQAPYGSSNPQALYNSCTNTFNCGNAITGIGYPFRDIGDPPYCGHPSFILSCDYQTNVTTIRIMDTMYQVLEINQKAQIMRVVRDDIVAETCPQEMADTTLDYNVFDYASMYTNYTFLYGCPASTYPESDALSCWSGGLNDGDLIKVYLLPGNLGPGKCNTSVVVPGPGNGVPVAERNSTGLVEVLRGGFQIKWKLDSRACVACTESKGRCGFNFENNQTDCMCPDPPYLADTKCSIFANESSPLARPSPSPGGDRPSYCGLPEFSLTCREDSITELAHDSLVYRVLQLDQTQKTLILSRSDLFTTTCPSEFRETILNSSFFSYEGIQNEDLSLFYGCNSSLMTRTPTNLFHCDSNGFSFTDAYYIIGPVPTDPILRIISCIVNITVPVSRDVGNLLSNSQLTLGEALTRGFGVNYVDPYEKLCSVCSRSGGRCGFDSGLDQPICICGDSHRPCPVTLAPEASPNASAGNSSSKKLGLIIGLALTGAVLAGVGSGFLVFFCKRRSKRQIATTYVDKMSKDIAASQGPLFPSSMNFTQSIPSYPSSKSELGWGSTYFGAHVFDYAELEEATNNFDPSRELGDGGFGTVYYGVLADGRAIAVKRLYENNVKRVEQFMNEVEILSRLRHKNLVMLYGCTSRRSRELILVYEYIQNGTVADHLHGNRANSGLLSWPVRLNIAIETAEALTYLHKSEIVHRDVKTNNVLLDNNFHVKVADFGLSRLFPTDVTHVSTAPQGTPGYVDPEYYQCYQLTEKSDVFSFGVMLVELISSLQAVDTSRHRQDINLSNMAINKIQSRTLHELVDPSLGFETNSTVRRMVTLVAELAFRCLQHERDMRPSMEDVLEVLRGIQNEDLNSTKAEVVDILADEDARLLSVVVDPPSPDSGVANRWGSSSTPNSSG</sequence>
<dbReference type="SUPFAM" id="SSF56112">
    <property type="entry name" value="Protein kinase-like (PK-like)"/>
    <property type="match status" value="1"/>
</dbReference>
<keyword evidence="4" id="KW-0723">Serine/threonine-protein kinase</keyword>
<protein>
    <recommendedName>
        <fullName evidence="2">non-specific serine/threonine protein kinase</fullName>
        <ecNumber evidence="2">2.7.11.1</ecNumber>
    </recommendedName>
</protein>
<evidence type="ECO:0000256" key="2">
    <source>
        <dbReference type="ARBA" id="ARBA00012513"/>
    </source>
</evidence>
<dbReference type="PROSITE" id="PS50011">
    <property type="entry name" value="PROTEIN_KINASE_DOM"/>
    <property type="match status" value="1"/>
</dbReference>
<keyword evidence="3" id="KW-1003">Cell membrane</keyword>
<evidence type="ECO:0000259" key="22">
    <source>
        <dbReference type="PROSITE" id="PS50011"/>
    </source>
</evidence>
<keyword evidence="15" id="KW-0325">Glycoprotein</keyword>
<dbReference type="Proteomes" id="UP000250235">
    <property type="component" value="Unassembled WGS sequence"/>
</dbReference>
<evidence type="ECO:0000256" key="8">
    <source>
        <dbReference type="ARBA" id="ARBA00022729"/>
    </source>
</evidence>
<dbReference type="Gene3D" id="3.30.200.20">
    <property type="entry name" value="Phosphorylase Kinase, domain 1"/>
    <property type="match status" value="1"/>
</dbReference>
<accession>A0A2Z7CCZ6</accession>
<dbReference type="InterPro" id="IPR000719">
    <property type="entry name" value="Prot_kinase_dom"/>
</dbReference>
<feature type="compositionally biased region" description="Polar residues" evidence="19">
    <location>
        <begin position="914"/>
        <end position="924"/>
    </location>
</feature>
<evidence type="ECO:0000256" key="6">
    <source>
        <dbReference type="ARBA" id="ARBA00022679"/>
    </source>
</evidence>
<comment type="catalytic activity">
    <reaction evidence="17">
        <text>L-seryl-[protein] + ATP = O-phospho-L-seryl-[protein] + ADP + H(+)</text>
        <dbReference type="Rhea" id="RHEA:17989"/>
        <dbReference type="Rhea" id="RHEA-COMP:9863"/>
        <dbReference type="Rhea" id="RHEA-COMP:11604"/>
        <dbReference type="ChEBI" id="CHEBI:15378"/>
        <dbReference type="ChEBI" id="CHEBI:29999"/>
        <dbReference type="ChEBI" id="CHEBI:30616"/>
        <dbReference type="ChEBI" id="CHEBI:83421"/>
        <dbReference type="ChEBI" id="CHEBI:456216"/>
        <dbReference type="EC" id="2.7.11.1"/>
    </reaction>
</comment>
<keyword evidence="5" id="KW-0597">Phosphoprotein</keyword>
<feature type="signal peptide" evidence="21">
    <location>
        <begin position="1"/>
        <end position="19"/>
    </location>
</feature>
<evidence type="ECO:0000256" key="17">
    <source>
        <dbReference type="ARBA" id="ARBA00048679"/>
    </source>
</evidence>
<dbReference type="AlphaFoldDB" id="A0A2Z7CCZ6"/>
<name>A0A2Z7CCZ6_9LAMI</name>
<dbReference type="Gene3D" id="1.10.510.10">
    <property type="entry name" value="Transferase(Phosphotransferase) domain 1"/>
    <property type="match status" value="1"/>
</dbReference>
<dbReference type="InterPro" id="IPR008271">
    <property type="entry name" value="Ser/Thr_kinase_AS"/>
</dbReference>
<keyword evidence="7 20" id="KW-0812">Transmembrane</keyword>
<dbReference type="Pfam" id="PF00069">
    <property type="entry name" value="Pkinase"/>
    <property type="match status" value="1"/>
</dbReference>
<dbReference type="EMBL" id="KQ999284">
    <property type="protein sequence ID" value="KZV42238.1"/>
    <property type="molecule type" value="Genomic_DNA"/>
</dbReference>
<dbReference type="GO" id="GO:0030247">
    <property type="term" value="F:polysaccharide binding"/>
    <property type="evidence" value="ECO:0007669"/>
    <property type="project" value="InterPro"/>
</dbReference>
<feature type="region of interest" description="Disordered" evidence="19">
    <location>
        <begin position="901"/>
        <end position="924"/>
    </location>
</feature>
<evidence type="ECO:0000256" key="13">
    <source>
        <dbReference type="ARBA" id="ARBA00023136"/>
    </source>
</evidence>
<dbReference type="InterPro" id="IPR011009">
    <property type="entry name" value="Kinase-like_dom_sf"/>
</dbReference>
<keyword evidence="9 18" id="KW-0547">Nucleotide-binding</keyword>
<dbReference type="PANTHER" id="PTHR46008">
    <property type="entry name" value="LEAF RUST 10 DISEASE-RESISTANCE LOCUS RECEPTOR-LIKE PROTEIN KINASE-LIKE 1.4"/>
    <property type="match status" value="1"/>
</dbReference>
<dbReference type="OrthoDB" id="1303655at2759"/>
<evidence type="ECO:0000256" key="11">
    <source>
        <dbReference type="ARBA" id="ARBA00022840"/>
    </source>
</evidence>
<reference evidence="23 24" key="1">
    <citation type="journal article" date="2015" name="Proc. Natl. Acad. Sci. U.S.A.">
        <title>The resurrection genome of Boea hygrometrica: A blueprint for survival of dehydration.</title>
        <authorList>
            <person name="Xiao L."/>
            <person name="Yang G."/>
            <person name="Zhang L."/>
            <person name="Yang X."/>
            <person name="Zhao S."/>
            <person name="Ji Z."/>
            <person name="Zhou Q."/>
            <person name="Hu M."/>
            <person name="Wang Y."/>
            <person name="Chen M."/>
            <person name="Xu Y."/>
            <person name="Jin H."/>
            <person name="Xiao X."/>
            <person name="Hu G."/>
            <person name="Bao F."/>
            <person name="Hu Y."/>
            <person name="Wan P."/>
            <person name="Li L."/>
            <person name="Deng X."/>
            <person name="Kuang T."/>
            <person name="Xiang C."/>
            <person name="Zhu J.K."/>
            <person name="Oliver M.J."/>
            <person name="He Y."/>
        </authorList>
    </citation>
    <scope>NUCLEOTIDE SEQUENCE [LARGE SCALE GENOMIC DNA]</scope>
    <source>
        <strain evidence="24">cv. XS01</strain>
    </source>
</reference>
<dbReference type="PROSITE" id="PS00107">
    <property type="entry name" value="PROTEIN_KINASE_ATP"/>
    <property type="match status" value="1"/>
</dbReference>
<keyword evidence="12 20" id="KW-1133">Transmembrane helix</keyword>
<organism evidence="23 24">
    <name type="scientific">Dorcoceras hygrometricum</name>
    <dbReference type="NCBI Taxonomy" id="472368"/>
    <lineage>
        <taxon>Eukaryota</taxon>
        <taxon>Viridiplantae</taxon>
        <taxon>Streptophyta</taxon>
        <taxon>Embryophyta</taxon>
        <taxon>Tracheophyta</taxon>
        <taxon>Spermatophyta</taxon>
        <taxon>Magnoliopsida</taxon>
        <taxon>eudicotyledons</taxon>
        <taxon>Gunneridae</taxon>
        <taxon>Pentapetalae</taxon>
        <taxon>asterids</taxon>
        <taxon>lamiids</taxon>
        <taxon>Lamiales</taxon>
        <taxon>Gesneriaceae</taxon>
        <taxon>Didymocarpoideae</taxon>
        <taxon>Trichosporeae</taxon>
        <taxon>Loxocarpinae</taxon>
        <taxon>Dorcoceras</taxon>
    </lineage>
</organism>
<dbReference type="GO" id="GO:0005524">
    <property type="term" value="F:ATP binding"/>
    <property type="evidence" value="ECO:0007669"/>
    <property type="project" value="UniProtKB-UniRule"/>
</dbReference>
<evidence type="ECO:0000256" key="10">
    <source>
        <dbReference type="ARBA" id="ARBA00022777"/>
    </source>
</evidence>
<keyword evidence="10 23" id="KW-0418">Kinase</keyword>
<dbReference type="PANTHER" id="PTHR46008:SF63">
    <property type="entry name" value="LEAF RUST 10 DISEASE-RESISTANCE LOCUS RECEPTOR-LIKE PROTEIN KINASE-LIKE 1.4 ISOFORM X1"/>
    <property type="match status" value="1"/>
</dbReference>
<keyword evidence="8 21" id="KW-0732">Signal</keyword>
<dbReference type="SMART" id="SM00220">
    <property type="entry name" value="S_TKc"/>
    <property type="match status" value="1"/>
</dbReference>
<evidence type="ECO:0000256" key="12">
    <source>
        <dbReference type="ARBA" id="ARBA00022989"/>
    </source>
</evidence>
<evidence type="ECO:0000256" key="1">
    <source>
        <dbReference type="ARBA" id="ARBA00004251"/>
    </source>
</evidence>
<keyword evidence="11 18" id="KW-0067">ATP-binding</keyword>
<comment type="catalytic activity">
    <reaction evidence="16">
        <text>L-threonyl-[protein] + ATP = O-phospho-L-threonyl-[protein] + ADP + H(+)</text>
        <dbReference type="Rhea" id="RHEA:46608"/>
        <dbReference type="Rhea" id="RHEA-COMP:11060"/>
        <dbReference type="Rhea" id="RHEA-COMP:11605"/>
        <dbReference type="ChEBI" id="CHEBI:15378"/>
        <dbReference type="ChEBI" id="CHEBI:30013"/>
        <dbReference type="ChEBI" id="CHEBI:30616"/>
        <dbReference type="ChEBI" id="CHEBI:61977"/>
        <dbReference type="ChEBI" id="CHEBI:456216"/>
        <dbReference type="EC" id="2.7.11.1"/>
    </reaction>
</comment>
<evidence type="ECO:0000313" key="24">
    <source>
        <dbReference type="Proteomes" id="UP000250235"/>
    </source>
</evidence>
<keyword evidence="6" id="KW-0808">Transferase</keyword>
<evidence type="ECO:0000256" key="16">
    <source>
        <dbReference type="ARBA" id="ARBA00047899"/>
    </source>
</evidence>
<dbReference type="InterPro" id="IPR032872">
    <property type="entry name" value="WAK_assoc_C"/>
</dbReference>
<evidence type="ECO:0000256" key="20">
    <source>
        <dbReference type="SAM" id="Phobius"/>
    </source>
</evidence>
<evidence type="ECO:0000256" key="19">
    <source>
        <dbReference type="SAM" id="MobiDB-lite"/>
    </source>
</evidence>
<dbReference type="GO" id="GO:0005886">
    <property type="term" value="C:plasma membrane"/>
    <property type="evidence" value="ECO:0007669"/>
    <property type="project" value="UniProtKB-SubCell"/>
</dbReference>
<evidence type="ECO:0000256" key="5">
    <source>
        <dbReference type="ARBA" id="ARBA00022553"/>
    </source>
</evidence>
<proteinExistence type="predicted"/>
<evidence type="ECO:0000256" key="7">
    <source>
        <dbReference type="ARBA" id="ARBA00022692"/>
    </source>
</evidence>
<feature type="binding site" evidence="18">
    <location>
        <position position="626"/>
    </location>
    <ligand>
        <name>ATP</name>
        <dbReference type="ChEBI" id="CHEBI:30616"/>
    </ligand>
</feature>
<dbReference type="InterPro" id="IPR025287">
    <property type="entry name" value="WAK_GUB"/>
</dbReference>
<dbReference type="Pfam" id="PF13947">
    <property type="entry name" value="GUB_WAK_bind"/>
    <property type="match status" value="1"/>
</dbReference>
<evidence type="ECO:0000256" key="4">
    <source>
        <dbReference type="ARBA" id="ARBA00022527"/>
    </source>
</evidence>
<dbReference type="InterPro" id="IPR017441">
    <property type="entry name" value="Protein_kinase_ATP_BS"/>
</dbReference>
<feature type="domain" description="Protein kinase" evidence="22">
    <location>
        <begin position="598"/>
        <end position="878"/>
    </location>
</feature>
<evidence type="ECO:0000256" key="9">
    <source>
        <dbReference type="ARBA" id="ARBA00022741"/>
    </source>
</evidence>
<dbReference type="EC" id="2.7.11.1" evidence="2"/>
<evidence type="ECO:0000256" key="18">
    <source>
        <dbReference type="PROSITE-ProRule" id="PRU10141"/>
    </source>
</evidence>
<evidence type="ECO:0000256" key="3">
    <source>
        <dbReference type="ARBA" id="ARBA00022475"/>
    </source>
</evidence>
<keyword evidence="13 20" id="KW-0472">Membrane</keyword>
<dbReference type="FunFam" id="3.30.200.20:FF:000214">
    <property type="entry name" value="WAK1-OsWAK receptor-like cytoplasmic kinase (OsWAK-RLCK)"/>
    <property type="match status" value="1"/>
</dbReference>
<feature type="transmembrane region" description="Helical" evidence="20">
    <location>
        <begin position="501"/>
        <end position="525"/>
    </location>
</feature>
<keyword evidence="24" id="KW-1185">Reference proteome</keyword>